<dbReference type="Proteomes" id="UP000199628">
    <property type="component" value="Unassembled WGS sequence"/>
</dbReference>
<name>A0A1G6JHR8_9RHOB</name>
<dbReference type="InterPro" id="IPR013216">
    <property type="entry name" value="Methyltransf_11"/>
</dbReference>
<dbReference type="InterPro" id="IPR029063">
    <property type="entry name" value="SAM-dependent_MTases_sf"/>
</dbReference>
<evidence type="ECO:0000313" key="2">
    <source>
        <dbReference type="EMBL" id="SDC18221.1"/>
    </source>
</evidence>
<dbReference type="AlphaFoldDB" id="A0A1G6JHR8"/>
<dbReference type="EMBL" id="FMZV01000001">
    <property type="protein sequence ID" value="SDC18221.1"/>
    <property type="molecule type" value="Genomic_DNA"/>
</dbReference>
<sequence>MNILGRLLYKSRKFYDDDFDWESYTADSYERRLKGDIESRFKAITNEGDLAFDAGTGRVEVRDGALHPNVQLILETIGHLRPASVHEVGCGGGDHIAHAGLLFPDIRVTGGDRGATQLDLAVARHPQLAGHVGIQDITMPFSEQWPKADLVYSQAVIMHIHTAVSHLVALANMVRQAGKYVLLVENVQCHNFVQDLTALAEGGHLYWDETHLYQVEGSTGARGILLSRQALALPELVSDSQIRAGEAPSVRRLRRSDQDSARALVGFQRAWRK</sequence>
<proteinExistence type="predicted"/>
<reference evidence="3" key="1">
    <citation type="submission" date="2016-10" db="EMBL/GenBank/DDBJ databases">
        <authorList>
            <person name="Varghese N."/>
            <person name="Submissions S."/>
        </authorList>
    </citation>
    <scope>NUCLEOTIDE SEQUENCE [LARGE SCALE GENOMIC DNA]</scope>
    <source>
        <strain evidence="3">CGMCC 1.9108</strain>
    </source>
</reference>
<dbReference type="GO" id="GO:0008757">
    <property type="term" value="F:S-adenosylmethionine-dependent methyltransferase activity"/>
    <property type="evidence" value="ECO:0007669"/>
    <property type="project" value="InterPro"/>
</dbReference>
<dbReference type="Gene3D" id="3.40.50.150">
    <property type="entry name" value="Vaccinia Virus protein VP39"/>
    <property type="match status" value="1"/>
</dbReference>
<accession>A0A1G6JHR8</accession>
<dbReference type="OrthoDB" id="7815180at2"/>
<dbReference type="Pfam" id="PF08241">
    <property type="entry name" value="Methyltransf_11"/>
    <property type="match status" value="1"/>
</dbReference>
<keyword evidence="3" id="KW-1185">Reference proteome</keyword>
<feature type="domain" description="Methyltransferase type 11" evidence="1">
    <location>
        <begin position="87"/>
        <end position="181"/>
    </location>
</feature>
<protein>
    <submittedName>
        <fullName evidence="2">Methyltransferase domain-containing protein</fullName>
    </submittedName>
</protein>
<keyword evidence="2" id="KW-0489">Methyltransferase</keyword>
<dbReference type="STRING" id="639004.SAMN04488239_101362"/>
<evidence type="ECO:0000259" key="1">
    <source>
        <dbReference type="Pfam" id="PF08241"/>
    </source>
</evidence>
<dbReference type="RefSeq" id="WP_093027085.1">
    <property type="nucleotide sequence ID" value="NZ_FMZV01000001.1"/>
</dbReference>
<dbReference type="GO" id="GO:0032259">
    <property type="term" value="P:methylation"/>
    <property type="evidence" value="ECO:0007669"/>
    <property type="project" value="UniProtKB-KW"/>
</dbReference>
<gene>
    <name evidence="2" type="ORF">SAMN04488239_101362</name>
</gene>
<evidence type="ECO:0000313" key="3">
    <source>
        <dbReference type="Proteomes" id="UP000199628"/>
    </source>
</evidence>
<organism evidence="2 3">
    <name type="scientific">Ruegeria marina</name>
    <dbReference type="NCBI Taxonomy" id="639004"/>
    <lineage>
        <taxon>Bacteria</taxon>
        <taxon>Pseudomonadati</taxon>
        <taxon>Pseudomonadota</taxon>
        <taxon>Alphaproteobacteria</taxon>
        <taxon>Rhodobacterales</taxon>
        <taxon>Roseobacteraceae</taxon>
        <taxon>Ruegeria</taxon>
    </lineage>
</organism>
<dbReference type="SUPFAM" id="SSF53335">
    <property type="entry name" value="S-adenosyl-L-methionine-dependent methyltransferases"/>
    <property type="match status" value="1"/>
</dbReference>
<keyword evidence="2" id="KW-0808">Transferase</keyword>